<sequence length="196" mass="22758">MNTSSYLKVYAARYLKNEKESISLHTQKHFAELIKDTQQIKLIDEQIGFLKREWSYIQAAIVTEYRELNGNSMNIDNLYNNSTALSNYCNLILNEGNELFVCDKEGTLINTVSIEVVRSSQEDSIQTILFKTNKDLICTETRKRSNQFYLKVDKSIEKSKEISIFFSDHFEATNIFKEPLKVAAECEKQLVCKKKK</sequence>
<evidence type="ECO:0000313" key="1">
    <source>
        <dbReference type="EMBL" id="MDU9693935.1"/>
    </source>
</evidence>
<comment type="caution">
    <text evidence="1">The sequence shown here is derived from an EMBL/GenBank/DDBJ whole genome shotgun (WGS) entry which is preliminary data.</text>
</comment>
<accession>A0AAX6NEK9</accession>
<reference evidence="1" key="1">
    <citation type="journal article" date="2022" name="J Environ Chem Eng">
        <title>Biodegradation of petroleum oil using a constructed nonpathogenic and heavy metal-tolerant bacterial consortium isolated from marine sponges.</title>
        <authorList>
            <person name="Dechsakulwatana C."/>
            <person name="Rungsihiranrut A."/>
            <person name="Muangchinda C."/>
            <person name="Ningthoujam R."/>
            <person name="Klankeo P."/>
            <person name="Pinyakong O."/>
        </authorList>
    </citation>
    <scope>NUCLEOTIDE SEQUENCE</scope>
    <source>
        <strain evidence="1">TL01-2</strain>
    </source>
</reference>
<organism evidence="1 2">
    <name type="scientific">Priestia aryabhattai</name>
    <name type="common">Bacillus aryabhattai</name>
    <dbReference type="NCBI Taxonomy" id="412384"/>
    <lineage>
        <taxon>Bacteria</taxon>
        <taxon>Bacillati</taxon>
        <taxon>Bacillota</taxon>
        <taxon>Bacilli</taxon>
        <taxon>Bacillales</taxon>
        <taxon>Bacillaceae</taxon>
        <taxon>Priestia</taxon>
    </lineage>
</organism>
<evidence type="ECO:0000313" key="2">
    <source>
        <dbReference type="Proteomes" id="UP001269400"/>
    </source>
</evidence>
<name>A0AAX6NEK9_PRIAR</name>
<protein>
    <submittedName>
        <fullName evidence="1">Uncharacterized protein</fullName>
    </submittedName>
</protein>
<dbReference type="EMBL" id="JAPTGD010000002">
    <property type="protein sequence ID" value="MDU9693935.1"/>
    <property type="molecule type" value="Genomic_DNA"/>
</dbReference>
<proteinExistence type="predicted"/>
<gene>
    <name evidence="1" type="ORF">O0Q50_22400</name>
</gene>
<dbReference type="AlphaFoldDB" id="A0AAX6NEK9"/>
<dbReference type="RefSeq" id="WP_316911152.1">
    <property type="nucleotide sequence ID" value="NZ_JAPTGD010000002.1"/>
</dbReference>
<dbReference type="Proteomes" id="UP001269400">
    <property type="component" value="Unassembled WGS sequence"/>
</dbReference>
<reference evidence="1" key="2">
    <citation type="submission" date="2022-12" db="EMBL/GenBank/DDBJ databases">
        <authorList>
            <person name="Dechsakulwatana C."/>
            <person name="Rungsihiranrut A."/>
            <person name="Muangchinda C."/>
            <person name="Ningthoujam R."/>
            <person name="Klankeo P."/>
            <person name="Pinyakong O."/>
        </authorList>
    </citation>
    <scope>NUCLEOTIDE SEQUENCE</scope>
    <source>
        <strain evidence="1">TL01-2</strain>
    </source>
</reference>